<feature type="transmembrane region" description="Helical" evidence="4">
    <location>
        <begin position="329"/>
        <end position="349"/>
    </location>
</feature>
<dbReference type="Gene3D" id="1.20.1250.20">
    <property type="entry name" value="MFS general substrate transporter like domains"/>
    <property type="match status" value="1"/>
</dbReference>
<feature type="region of interest" description="Disordered" evidence="3">
    <location>
        <begin position="1"/>
        <end position="53"/>
    </location>
</feature>
<dbReference type="PANTHER" id="PTHR11360">
    <property type="entry name" value="MONOCARBOXYLATE TRANSPORTER"/>
    <property type="match status" value="1"/>
</dbReference>
<dbReference type="GeneID" id="39593926"/>
<feature type="transmembrane region" description="Helical" evidence="4">
    <location>
        <begin position="260"/>
        <end position="280"/>
    </location>
</feature>
<comment type="similarity">
    <text evidence="2">Belongs to the major facilitator superfamily. Monocarboxylate porter (TC 2.A.1.13) family.</text>
</comment>
<gene>
    <name evidence="5" type="ORF">EHS24_009383</name>
</gene>
<comment type="subcellular location">
    <subcellularLocation>
        <location evidence="1">Membrane</location>
        <topology evidence="1">Multi-pass membrane protein</topology>
    </subcellularLocation>
</comment>
<evidence type="ECO:0000313" key="6">
    <source>
        <dbReference type="Proteomes" id="UP000279236"/>
    </source>
</evidence>
<feature type="transmembrane region" description="Helical" evidence="4">
    <location>
        <begin position="220"/>
        <end position="239"/>
    </location>
</feature>
<accession>A0A427XLF8</accession>
<dbReference type="EMBL" id="RSCE01000009">
    <property type="protein sequence ID" value="RSH79731.1"/>
    <property type="molecule type" value="Genomic_DNA"/>
</dbReference>
<feature type="transmembrane region" description="Helical" evidence="4">
    <location>
        <begin position="189"/>
        <end position="208"/>
    </location>
</feature>
<feature type="compositionally biased region" description="Polar residues" evidence="3">
    <location>
        <begin position="1"/>
        <end position="10"/>
    </location>
</feature>
<organism evidence="5 6">
    <name type="scientific">Apiotrichum porosum</name>
    <dbReference type="NCBI Taxonomy" id="105984"/>
    <lineage>
        <taxon>Eukaryota</taxon>
        <taxon>Fungi</taxon>
        <taxon>Dikarya</taxon>
        <taxon>Basidiomycota</taxon>
        <taxon>Agaricomycotina</taxon>
        <taxon>Tremellomycetes</taxon>
        <taxon>Trichosporonales</taxon>
        <taxon>Trichosporonaceae</taxon>
        <taxon>Apiotrichum</taxon>
    </lineage>
</organism>
<dbReference type="SUPFAM" id="SSF103473">
    <property type="entry name" value="MFS general substrate transporter"/>
    <property type="match status" value="1"/>
</dbReference>
<keyword evidence="6" id="KW-1185">Reference proteome</keyword>
<evidence type="ECO:0000313" key="5">
    <source>
        <dbReference type="EMBL" id="RSH79731.1"/>
    </source>
</evidence>
<feature type="transmembrane region" description="Helical" evidence="4">
    <location>
        <begin position="389"/>
        <end position="411"/>
    </location>
</feature>
<feature type="transmembrane region" description="Helical" evidence="4">
    <location>
        <begin position="431"/>
        <end position="452"/>
    </location>
</feature>
<dbReference type="OrthoDB" id="2213137at2759"/>
<dbReference type="InterPro" id="IPR036259">
    <property type="entry name" value="MFS_trans_sf"/>
</dbReference>
<feature type="transmembrane region" description="Helical" evidence="4">
    <location>
        <begin position="106"/>
        <end position="125"/>
    </location>
</feature>
<dbReference type="Pfam" id="PF07690">
    <property type="entry name" value="MFS_1"/>
    <property type="match status" value="1"/>
</dbReference>
<evidence type="ECO:0008006" key="7">
    <source>
        <dbReference type="Google" id="ProtNLM"/>
    </source>
</evidence>
<evidence type="ECO:0000256" key="2">
    <source>
        <dbReference type="ARBA" id="ARBA00006727"/>
    </source>
</evidence>
<evidence type="ECO:0000256" key="3">
    <source>
        <dbReference type="SAM" id="MobiDB-lite"/>
    </source>
</evidence>
<evidence type="ECO:0000256" key="1">
    <source>
        <dbReference type="ARBA" id="ARBA00004141"/>
    </source>
</evidence>
<protein>
    <recommendedName>
        <fullName evidence="7">Major facilitator superfamily (MFS) profile domain-containing protein</fullName>
    </recommendedName>
</protein>
<keyword evidence="4" id="KW-0472">Membrane</keyword>
<comment type="caution">
    <text evidence="5">The sequence shown here is derived from an EMBL/GenBank/DDBJ whole genome shotgun (WGS) entry which is preliminary data.</text>
</comment>
<feature type="transmembrane region" description="Helical" evidence="4">
    <location>
        <begin position="300"/>
        <end position="322"/>
    </location>
</feature>
<dbReference type="InterPro" id="IPR011701">
    <property type="entry name" value="MFS"/>
</dbReference>
<proteinExistence type="inferred from homology"/>
<keyword evidence="4" id="KW-1133">Transmembrane helix</keyword>
<evidence type="ECO:0000256" key="4">
    <source>
        <dbReference type="SAM" id="Phobius"/>
    </source>
</evidence>
<dbReference type="GO" id="GO:0022857">
    <property type="term" value="F:transmembrane transporter activity"/>
    <property type="evidence" value="ECO:0007669"/>
    <property type="project" value="InterPro"/>
</dbReference>
<keyword evidence="4" id="KW-0812">Transmembrane</keyword>
<feature type="transmembrane region" description="Helical" evidence="4">
    <location>
        <begin position="162"/>
        <end position="182"/>
    </location>
</feature>
<name>A0A427XLF8_9TREE</name>
<sequence length="454" mass="48207">MSSTATTTAIQLERIPTGGSARSPYEIPTALPETPQHGSPSPSPPPSFEPDRELVALAPPDKGSQAWLFLFGATVLETTVWGLLNAVGILQNYWTTEMFPDHESTVTLAAALMNGLSFMSSLAAFPHQTKMIQVMGLVVSSIGLVSSAFVTSPTQLIGTLGILYPCSAALYLPAATLIYEWFHVHRGLASGIMFAGTGVGGTVFPFILDGLLRRFGYKATMVSLGLGFFALNAASLVFIRRRIPLSREVGPRRSLNWHIFTTWAFWCGFVVLLLTSLGNFNPTLWIPTFADNIGATKPGGVALVSIMNAASVPGNALIGYLSDRVATKFMIIGTCTIGAVSVLVAWGLGTTTAPLIVFAIVWGMTSLSFVSLWSRLITRICKDDPTLPMLIFSVFAMLRGVGNITSGPVSTKLLQTSVFRGAAGAYGTTNFGAVLIYTAATTFLGGVVGAFFPA</sequence>
<dbReference type="RefSeq" id="XP_028474840.1">
    <property type="nucleotide sequence ID" value="XM_028624672.1"/>
</dbReference>
<dbReference type="Proteomes" id="UP000279236">
    <property type="component" value="Unassembled WGS sequence"/>
</dbReference>
<reference evidence="5 6" key="1">
    <citation type="submission" date="2018-11" db="EMBL/GenBank/DDBJ databases">
        <title>Genome sequence of Apiotrichum porosum DSM 27194.</title>
        <authorList>
            <person name="Aliyu H."/>
            <person name="Gorte O."/>
            <person name="Ochsenreither K."/>
        </authorList>
    </citation>
    <scope>NUCLEOTIDE SEQUENCE [LARGE SCALE GENOMIC DNA]</scope>
    <source>
        <strain evidence="5 6">DSM 27194</strain>
    </source>
</reference>
<dbReference type="GO" id="GO:0016020">
    <property type="term" value="C:membrane"/>
    <property type="evidence" value="ECO:0007669"/>
    <property type="project" value="UniProtKB-SubCell"/>
</dbReference>
<feature type="transmembrane region" description="Helical" evidence="4">
    <location>
        <begin position="67"/>
        <end position="94"/>
    </location>
</feature>
<feature type="transmembrane region" description="Helical" evidence="4">
    <location>
        <begin position="132"/>
        <end position="150"/>
    </location>
</feature>
<feature type="transmembrane region" description="Helical" evidence="4">
    <location>
        <begin position="355"/>
        <end position="377"/>
    </location>
</feature>
<dbReference type="AlphaFoldDB" id="A0A427XLF8"/>
<dbReference type="PANTHER" id="PTHR11360:SF287">
    <property type="entry name" value="MFS MONOCARBOXYLATE TRANSPORTER"/>
    <property type="match status" value="1"/>
</dbReference>
<dbReference type="InterPro" id="IPR050327">
    <property type="entry name" value="Proton-linked_MCT"/>
</dbReference>